<proteinExistence type="inferred from homology"/>
<dbReference type="PROSITE" id="PS50889">
    <property type="entry name" value="S4"/>
    <property type="match status" value="1"/>
</dbReference>
<dbReference type="Gene3D" id="3.30.70.1560">
    <property type="entry name" value="Alpha-L RNA-binding motif"/>
    <property type="match status" value="1"/>
</dbReference>
<evidence type="ECO:0000256" key="3">
    <source>
        <dbReference type="PROSITE-ProRule" id="PRU00182"/>
    </source>
</evidence>
<dbReference type="InterPro" id="IPR020094">
    <property type="entry name" value="TruA/RsuA/RluB/E/F_N"/>
</dbReference>
<dbReference type="Pfam" id="PF00849">
    <property type="entry name" value="PseudoU_synth_2"/>
    <property type="match status" value="1"/>
</dbReference>
<dbReference type="GO" id="GO:0003723">
    <property type="term" value="F:RNA binding"/>
    <property type="evidence" value="ECO:0007669"/>
    <property type="project" value="UniProtKB-KW"/>
</dbReference>
<accession>A0A7C4XV36</accession>
<dbReference type="GO" id="GO:0001522">
    <property type="term" value="P:pseudouridine synthesis"/>
    <property type="evidence" value="ECO:0007669"/>
    <property type="project" value="InterPro"/>
</dbReference>
<dbReference type="CDD" id="cd00165">
    <property type="entry name" value="S4"/>
    <property type="match status" value="1"/>
</dbReference>
<reference evidence="6" key="1">
    <citation type="journal article" date="2020" name="mSystems">
        <title>Genome- and Community-Level Interaction Insights into Carbon Utilization and Element Cycling Functions of Hydrothermarchaeota in Hydrothermal Sediment.</title>
        <authorList>
            <person name="Zhou Z."/>
            <person name="Liu Y."/>
            <person name="Xu W."/>
            <person name="Pan J."/>
            <person name="Luo Z.H."/>
            <person name="Li M."/>
        </authorList>
    </citation>
    <scope>NUCLEOTIDE SEQUENCE [LARGE SCALE GENOMIC DNA]</scope>
    <source>
        <strain evidence="6">SpSt-417</strain>
    </source>
</reference>
<comment type="similarity">
    <text evidence="1 4">Belongs to the pseudouridine synthase RsuA family.</text>
</comment>
<dbReference type="InterPro" id="IPR020103">
    <property type="entry name" value="PsdUridine_synth_cat_dom_sf"/>
</dbReference>
<evidence type="ECO:0000259" key="5">
    <source>
        <dbReference type="Pfam" id="PF00849"/>
    </source>
</evidence>
<dbReference type="InterPro" id="IPR006145">
    <property type="entry name" value="PsdUridine_synth_RsuA/RluA"/>
</dbReference>
<dbReference type="AlphaFoldDB" id="A0A7C4XV36"/>
<evidence type="ECO:0000256" key="4">
    <source>
        <dbReference type="RuleBase" id="RU003887"/>
    </source>
</evidence>
<dbReference type="GO" id="GO:0140098">
    <property type="term" value="F:catalytic activity, acting on RNA"/>
    <property type="evidence" value="ECO:0007669"/>
    <property type="project" value="UniProtKB-ARBA"/>
</dbReference>
<dbReference type="Gene3D" id="3.10.290.10">
    <property type="entry name" value="RNA-binding S4 domain"/>
    <property type="match status" value="1"/>
</dbReference>
<evidence type="ECO:0000256" key="2">
    <source>
        <dbReference type="ARBA" id="ARBA00023235"/>
    </source>
</evidence>
<protein>
    <recommendedName>
        <fullName evidence="4">Pseudouridine synthase</fullName>
        <ecNumber evidence="4">5.4.99.-</ecNumber>
    </recommendedName>
</protein>
<keyword evidence="2 4" id="KW-0413">Isomerase</keyword>
<dbReference type="InterPro" id="IPR036986">
    <property type="entry name" value="S4_RNA-bd_sf"/>
</dbReference>
<dbReference type="Gene3D" id="3.30.70.580">
    <property type="entry name" value="Pseudouridine synthase I, catalytic domain, N-terminal subdomain"/>
    <property type="match status" value="1"/>
</dbReference>
<dbReference type="NCBIfam" id="TIGR00093">
    <property type="entry name" value="pseudouridine synthase"/>
    <property type="match status" value="1"/>
</dbReference>
<organism evidence="6">
    <name type="scientific">candidate division WWE3 bacterium</name>
    <dbReference type="NCBI Taxonomy" id="2053526"/>
    <lineage>
        <taxon>Bacteria</taxon>
        <taxon>Katanobacteria</taxon>
    </lineage>
</organism>
<dbReference type="PANTHER" id="PTHR47683:SF2">
    <property type="entry name" value="RNA-BINDING S4 DOMAIN-CONTAINING PROTEIN"/>
    <property type="match status" value="1"/>
</dbReference>
<sequence>MEFVKSDINMNMEILIQKFLRDKTGLSRRAAGEMVSNGFVKKNGKVSVLGEGFNPDIDTIEFKGRVLSTEIEEKIYVVLNKPAGYLTSRFDPHNENTVYKLLPEKFVNLFPVGRLDLNTEGLLILTNDGDFTYRMTHPKFEIEKEYYVELADVVSDPDLKKIQSGLNTKLIKTAKTKIFEHKIMGGKSSLKIILHEGQKREVRRIFEAIGNKVTYLKRLRMGNIKLGNLKPGEWRSLNLDIISK</sequence>
<gene>
    <name evidence="6" type="ORF">ENR63_01510</name>
</gene>
<dbReference type="GO" id="GO:0006364">
    <property type="term" value="P:rRNA processing"/>
    <property type="evidence" value="ECO:0007669"/>
    <property type="project" value="UniProtKB-ARBA"/>
</dbReference>
<evidence type="ECO:0000313" key="6">
    <source>
        <dbReference type="EMBL" id="HGW29582.1"/>
    </source>
</evidence>
<keyword evidence="3" id="KW-0694">RNA-binding</keyword>
<dbReference type="EMBL" id="DSRT01000077">
    <property type="protein sequence ID" value="HGW29582.1"/>
    <property type="molecule type" value="Genomic_DNA"/>
</dbReference>
<dbReference type="SUPFAM" id="SSF55120">
    <property type="entry name" value="Pseudouridine synthase"/>
    <property type="match status" value="1"/>
</dbReference>
<dbReference type="InterPro" id="IPR000748">
    <property type="entry name" value="PsdUridine_synth_RsuA/RluB/E/F"/>
</dbReference>
<feature type="domain" description="Pseudouridine synthase RsuA/RluA-like" evidence="5">
    <location>
        <begin position="76"/>
        <end position="208"/>
    </location>
</feature>
<dbReference type="PANTHER" id="PTHR47683">
    <property type="entry name" value="PSEUDOURIDINE SYNTHASE FAMILY PROTEIN-RELATED"/>
    <property type="match status" value="1"/>
</dbReference>
<dbReference type="InterPro" id="IPR042092">
    <property type="entry name" value="PsdUridine_s_RsuA/RluB/E/F_cat"/>
</dbReference>
<dbReference type="PROSITE" id="PS01149">
    <property type="entry name" value="PSI_RSU"/>
    <property type="match status" value="1"/>
</dbReference>
<name>A0A7C4XV36_UNCKA</name>
<dbReference type="EC" id="5.4.99.-" evidence="4"/>
<dbReference type="InterPro" id="IPR018496">
    <property type="entry name" value="PsdUridine_synth_RsuA/RluB_CS"/>
</dbReference>
<dbReference type="InterPro" id="IPR050343">
    <property type="entry name" value="RsuA_PseudoU_synthase"/>
</dbReference>
<evidence type="ECO:0000256" key="1">
    <source>
        <dbReference type="ARBA" id="ARBA00008348"/>
    </source>
</evidence>
<dbReference type="GO" id="GO:0009982">
    <property type="term" value="F:pseudouridine synthase activity"/>
    <property type="evidence" value="ECO:0007669"/>
    <property type="project" value="InterPro"/>
</dbReference>
<comment type="caution">
    <text evidence="6">The sequence shown here is derived from an EMBL/GenBank/DDBJ whole genome shotgun (WGS) entry which is preliminary data.</text>
</comment>